<dbReference type="EMBL" id="CP036434">
    <property type="protein sequence ID" value="QDV06729.1"/>
    <property type="molecule type" value="Genomic_DNA"/>
</dbReference>
<sequence>MRDLDSWSKDDFEAALPLYVGGDLDGAEATRVDAWLAAHPEDQKTLAASEAAAGVLARYALASRQRPTPDLWEGIRAELLESHLLESGRGSLGQAEEADTLAPILGGPRWFQRKSVAAAAALLLTGSAGLFLMSRGMSAESSGRAPEGGNAPSMVGTPAGALAAGDTAGGAARMETVGAEGLRASSGESSRTAMMGTDGHPLEVMVAGSQHGPARSRGDVGGAPGKTQRLQRPGPGAERLIDDALNVRIWQFAPLVEPSGMIWQGVDGAQLTSGH</sequence>
<evidence type="ECO:0000256" key="1">
    <source>
        <dbReference type="SAM" id="MobiDB-lite"/>
    </source>
</evidence>
<accession>A0A518ERK8</accession>
<proteinExistence type="predicted"/>
<evidence type="ECO:0008006" key="4">
    <source>
        <dbReference type="Google" id="ProtNLM"/>
    </source>
</evidence>
<name>A0A518ERK8_9BACT</name>
<evidence type="ECO:0000313" key="3">
    <source>
        <dbReference type="Proteomes" id="UP000320390"/>
    </source>
</evidence>
<protein>
    <recommendedName>
        <fullName evidence="4">Zinc-finger domain-containing protein</fullName>
    </recommendedName>
</protein>
<keyword evidence="3" id="KW-1185">Reference proteome</keyword>
<dbReference type="AlphaFoldDB" id="A0A518ERK8"/>
<evidence type="ECO:0000313" key="2">
    <source>
        <dbReference type="EMBL" id="QDV06729.1"/>
    </source>
</evidence>
<dbReference type="RefSeq" id="WP_145197160.1">
    <property type="nucleotide sequence ID" value="NZ_CP036434.1"/>
</dbReference>
<reference evidence="2 3" key="1">
    <citation type="submission" date="2019-02" db="EMBL/GenBank/DDBJ databases">
        <title>Deep-cultivation of Planctomycetes and their phenomic and genomic characterization uncovers novel biology.</title>
        <authorList>
            <person name="Wiegand S."/>
            <person name="Jogler M."/>
            <person name="Boedeker C."/>
            <person name="Pinto D."/>
            <person name="Vollmers J."/>
            <person name="Rivas-Marin E."/>
            <person name="Kohn T."/>
            <person name="Peeters S.H."/>
            <person name="Heuer A."/>
            <person name="Rast P."/>
            <person name="Oberbeckmann S."/>
            <person name="Bunk B."/>
            <person name="Jeske O."/>
            <person name="Meyerdierks A."/>
            <person name="Storesund J.E."/>
            <person name="Kallscheuer N."/>
            <person name="Luecker S."/>
            <person name="Lage O.M."/>
            <person name="Pohl T."/>
            <person name="Merkel B.J."/>
            <person name="Hornburger P."/>
            <person name="Mueller R.-W."/>
            <person name="Bruemmer F."/>
            <person name="Labrenz M."/>
            <person name="Spormann A.M."/>
            <person name="Op den Camp H."/>
            <person name="Overmann J."/>
            <person name="Amann R."/>
            <person name="Jetten M.S.M."/>
            <person name="Mascher T."/>
            <person name="Medema M.H."/>
            <person name="Devos D.P."/>
            <person name="Kaster A.-K."/>
            <person name="Ovreas L."/>
            <person name="Rohde M."/>
            <person name="Galperin M.Y."/>
            <person name="Jogler C."/>
        </authorList>
    </citation>
    <scope>NUCLEOTIDE SEQUENCE [LARGE SCALE GENOMIC DNA]</scope>
    <source>
        <strain evidence="2 3">Poly30</strain>
    </source>
</reference>
<gene>
    <name evidence="2" type="ORF">Poly30_22440</name>
</gene>
<feature type="region of interest" description="Disordered" evidence="1">
    <location>
        <begin position="210"/>
        <end position="236"/>
    </location>
</feature>
<feature type="compositionally biased region" description="Low complexity" evidence="1">
    <location>
        <begin position="156"/>
        <end position="168"/>
    </location>
</feature>
<dbReference type="Proteomes" id="UP000320390">
    <property type="component" value="Chromosome"/>
</dbReference>
<feature type="region of interest" description="Disordered" evidence="1">
    <location>
        <begin position="139"/>
        <end position="168"/>
    </location>
</feature>
<organism evidence="2 3">
    <name type="scientific">Saltatorellus ferox</name>
    <dbReference type="NCBI Taxonomy" id="2528018"/>
    <lineage>
        <taxon>Bacteria</taxon>
        <taxon>Pseudomonadati</taxon>
        <taxon>Planctomycetota</taxon>
        <taxon>Planctomycetia</taxon>
        <taxon>Planctomycetia incertae sedis</taxon>
        <taxon>Saltatorellus</taxon>
    </lineage>
</organism>